<dbReference type="PANTHER" id="PTHR11364">
    <property type="entry name" value="THIOSULFATE SULFERTANSFERASE"/>
    <property type="match status" value="1"/>
</dbReference>
<dbReference type="PROSITE" id="PS50206">
    <property type="entry name" value="RHODANESE_3"/>
    <property type="match status" value="2"/>
</dbReference>
<feature type="compositionally biased region" description="Polar residues" evidence="3">
    <location>
        <begin position="164"/>
        <end position="175"/>
    </location>
</feature>
<sequence>MPIEDPMVSADWLKSHLESPDIRVIDASWIPPWSEASAPGAAKRLYSQAHIPGAVYFDIDDIADEDSSLPHMLPSPEKFSSRVRKLGLGDGHRLVVYDRSGFMASARVWWMFRVMGHSDIKVLDGGWQAWEASGGPVDDMPPIPGERHFTVRFQNQLLKNFTQVQQASSDEQTTILDARPEGRFSGKDPEPREGLSSGHIPGSFSTPATTLVDSSGCLKSKQELEDILGSHLSAPHLVTSCGSGVSAALILLALHRLGRDDAALYDGSWTDWASQPNPDIATA</sequence>
<evidence type="ECO:0000313" key="6">
    <source>
        <dbReference type="Proteomes" id="UP001596303"/>
    </source>
</evidence>
<keyword evidence="6" id="KW-1185">Reference proteome</keyword>
<dbReference type="CDD" id="cd01448">
    <property type="entry name" value="TST_Repeat_1"/>
    <property type="match status" value="1"/>
</dbReference>
<dbReference type="InterPro" id="IPR001307">
    <property type="entry name" value="Thiosulphate_STrfase_CS"/>
</dbReference>
<name>A0ABW1SEB6_9PROT</name>
<dbReference type="EC" id="2.8.1.-" evidence="5"/>
<reference evidence="6" key="1">
    <citation type="journal article" date="2019" name="Int. J. Syst. Evol. Microbiol.">
        <title>The Global Catalogue of Microorganisms (GCM) 10K type strain sequencing project: providing services to taxonomists for standard genome sequencing and annotation.</title>
        <authorList>
            <consortium name="The Broad Institute Genomics Platform"/>
            <consortium name="The Broad Institute Genome Sequencing Center for Infectious Disease"/>
            <person name="Wu L."/>
            <person name="Ma J."/>
        </authorList>
    </citation>
    <scope>NUCLEOTIDE SEQUENCE [LARGE SCALE GENOMIC DNA]</scope>
    <source>
        <strain evidence="6">CGMCC-1.15741</strain>
    </source>
</reference>
<comment type="caution">
    <text evidence="5">The sequence shown here is derived from an EMBL/GenBank/DDBJ whole genome shotgun (WGS) entry which is preliminary data.</text>
</comment>
<organism evidence="5 6">
    <name type="scientific">Ponticaulis profundi</name>
    <dbReference type="NCBI Taxonomy" id="2665222"/>
    <lineage>
        <taxon>Bacteria</taxon>
        <taxon>Pseudomonadati</taxon>
        <taxon>Pseudomonadota</taxon>
        <taxon>Alphaproteobacteria</taxon>
        <taxon>Hyphomonadales</taxon>
        <taxon>Hyphomonadaceae</taxon>
        <taxon>Ponticaulis</taxon>
    </lineage>
</organism>
<dbReference type="SMART" id="SM00450">
    <property type="entry name" value="RHOD"/>
    <property type="match status" value="2"/>
</dbReference>
<dbReference type="EMBL" id="JBHSSW010000066">
    <property type="protein sequence ID" value="MFC6199888.1"/>
    <property type="molecule type" value="Genomic_DNA"/>
</dbReference>
<feature type="compositionally biased region" description="Basic and acidic residues" evidence="3">
    <location>
        <begin position="178"/>
        <end position="193"/>
    </location>
</feature>
<gene>
    <name evidence="5" type="ORF">ACFQDM_17580</name>
</gene>
<feature type="region of interest" description="Disordered" evidence="3">
    <location>
        <begin position="164"/>
        <end position="204"/>
    </location>
</feature>
<dbReference type="RefSeq" id="WP_377381478.1">
    <property type="nucleotide sequence ID" value="NZ_JBHSSW010000066.1"/>
</dbReference>
<keyword evidence="2" id="KW-0677">Repeat</keyword>
<dbReference type="InterPro" id="IPR036873">
    <property type="entry name" value="Rhodanese-like_dom_sf"/>
</dbReference>
<dbReference type="GO" id="GO:0016740">
    <property type="term" value="F:transferase activity"/>
    <property type="evidence" value="ECO:0007669"/>
    <property type="project" value="UniProtKB-KW"/>
</dbReference>
<evidence type="ECO:0000313" key="5">
    <source>
        <dbReference type="EMBL" id="MFC6199888.1"/>
    </source>
</evidence>
<dbReference type="Pfam" id="PF00581">
    <property type="entry name" value="Rhodanese"/>
    <property type="match status" value="2"/>
</dbReference>
<proteinExistence type="predicted"/>
<dbReference type="InterPro" id="IPR001763">
    <property type="entry name" value="Rhodanese-like_dom"/>
</dbReference>
<dbReference type="SUPFAM" id="SSF52821">
    <property type="entry name" value="Rhodanese/Cell cycle control phosphatase"/>
    <property type="match status" value="2"/>
</dbReference>
<protein>
    <submittedName>
        <fullName evidence="5">Sulfurtransferase</fullName>
        <ecNumber evidence="5">2.8.1.-</ecNumber>
    </submittedName>
</protein>
<dbReference type="CDD" id="cd01449">
    <property type="entry name" value="TST_Repeat_2"/>
    <property type="match status" value="1"/>
</dbReference>
<feature type="domain" description="Rhodanese" evidence="4">
    <location>
        <begin position="169"/>
        <end position="281"/>
    </location>
</feature>
<dbReference type="InterPro" id="IPR045078">
    <property type="entry name" value="TST/MPST-like"/>
</dbReference>
<dbReference type="PROSITE" id="PS00380">
    <property type="entry name" value="RHODANESE_1"/>
    <property type="match status" value="1"/>
</dbReference>
<evidence type="ECO:0000256" key="1">
    <source>
        <dbReference type="ARBA" id="ARBA00022679"/>
    </source>
</evidence>
<evidence type="ECO:0000256" key="3">
    <source>
        <dbReference type="SAM" id="MobiDB-lite"/>
    </source>
</evidence>
<evidence type="ECO:0000256" key="2">
    <source>
        <dbReference type="ARBA" id="ARBA00022737"/>
    </source>
</evidence>
<keyword evidence="1 5" id="KW-0808">Transferase</keyword>
<dbReference type="Proteomes" id="UP001596303">
    <property type="component" value="Unassembled WGS sequence"/>
</dbReference>
<dbReference type="PANTHER" id="PTHR11364:SF27">
    <property type="entry name" value="SULFURTRANSFERASE"/>
    <property type="match status" value="1"/>
</dbReference>
<evidence type="ECO:0000259" key="4">
    <source>
        <dbReference type="PROSITE" id="PS50206"/>
    </source>
</evidence>
<dbReference type="Gene3D" id="3.40.250.10">
    <property type="entry name" value="Rhodanese-like domain"/>
    <property type="match status" value="2"/>
</dbReference>
<accession>A0ABW1SEB6</accession>
<feature type="domain" description="Rhodanese" evidence="4">
    <location>
        <begin position="18"/>
        <end position="139"/>
    </location>
</feature>